<dbReference type="RefSeq" id="WP_304540192.1">
    <property type="nucleotide sequence ID" value="NZ_JARPTC010000001.1"/>
</dbReference>
<sequence>MNPRHQVQLLRQIQELEFATLELNLFLDVQPQDQQALAMYNKLQSELMQCVRTYEQAYGPLLNFGFSPNMHDYWKWVDSPWPWEIKY</sequence>
<organism evidence="2 3">
    <name type="scientific">Desulforamulus aquiferis</name>
    <dbReference type="NCBI Taxonomy" id="1397668"/>
    <lineage>
        <taxon>Bacteria</taxon>
        <taxon>Bacillati</taxon>
        <taxon>Bacillota</taxon>
        <taxon>Clostridia</taxon>
        <taxon>Eubacteriales</taxon>
        <taxon>Peptococcaceae</taxon>
        <taxon>Desulforamulus</taxon>
    </lineage>
</organism>
<dbReference type="InterPro" id="IPR024207">
    <property type="entry name" value="CotJB_dom"/>
</dbReference>
<reference evidence="2" key="1">
    <citation type="journal article" date="2023" name="J. Hazard. Mater.">
        <title>Anaerobic biodegradation of pyrene and benzo[a]pyrene by a new sulfate-reducing Desulforamulus aquiferis strain DSA.</title>
        <authorList>
            <person name="Zhang Z."/>
            <person name="Sun J."/>
            <person name="Gong X."/>
            <person name="Wang C."/>
            <person name="Wang H."/>
        </authorList>
    </citation>
    <scope>NUCLEOTIDE SEQUENCE</scope>
    <source>
        <strain evidence="2">DSA</strain>
    </source>
</reference>
<dbReference type="Pfam" id="PF12652">
    <property type="entry name" value="CotJB"/>
    <property type="match status" value="1"/>
</dbReference>
<evidence type="ECO:0000259" key="1">
    <source>
        <dbReference type="Pfam" id="PF12652"/>
    </source>
</evidence>
<keyword evidence="2" id="KW-0167">Capsid protein</keyword>
<accession>A0AAW7Z934</accession>
<keyword evidence="2" id="KW-0946">Virion</keyword>
<name>A0AAW7Z934_9FIRM</name>
<proteinExistence type="predicted"/>
<gene>
    <name evidence="2" type="ORF">P6N53_00140</name>
</gene>
<keyword evidence="3" id="KW-1185">Reference proteome</keyword>
<dbReference type="InterPro" id="IPR016571">
    <property type="entry name" value="Spore_coat_assembly_CotJB"/>
</dbReference>
<dbReference type="AlphaFoldDB" id="A0AAW7Z934"/>
<protein>
    <submittedName>
        <fullName evidence="2">Spore coat protein CotJB</fullName>
    </submittedName>
</protein>
<evidence type="ECO:0000313" key="2">
    <source>
        <dbReference type="EMBL" id="MDO7785639.1"/>
    </source>
</evidence>
<dbReference type="Proteomes" id="UP001172911">
    <property type="component" value="Unassembled WGS sequence"/>
</dbReference>
<evidence type="ECO:0000313" key="3">
    <source>
        <dbReference type="Proteomes" id="UP001172911"/>
    </source>
</evidence>
<dbReference type="PIRSF" id="PIRSF010606">
    <property type="entry name" value="Spore_coat_CotJB"/>
    <property type="match status" value="1"/>
</dbReference>
<feature type="domain" description="Protein CotJB" evidence="1">
    <location>
        <begin position="8"/>
        <end position="84"/>
    </location>
</feature>
<dbReference type="EMBL" id="JARPTC010000001">
    <property type="protein sequence ID" value="MDO7785639.1"/>
    <property type="molecule type" value="Genomic_DNA"/>
</dbReference>
<comment type="caution">
    <text evidence="2">The sequence shown here is derived from an EMBL/GenBank/DDBJ whole genome shotgun (WGS) entry which is preliminary data.</text>
</comment>
<reference evidence="2" key="2">
    <citation type="submission" date="2023-03" db="EMBL/GenBank/DDBJ databases">
        <authorList>
            <person name="Zhang Z."/>
        </authorList>
    </citation>
    <scope>NUCLEOTIDE SEQUENCE</scope>
    <source>
        <strain evidence="2">DSA</strain>
    </source>
</reference>